<dbReference type="OrthoDB" id="1359970at2"/>
<evidence type="ECO:0000313" key="1">
    <source>
        <dbReference type="EMBL" id="ATA86590.1"/>
    </source>
</evidence>
<dbReference type="RefSeq" id="WP_095909947.1">
    <property type="nucleotide sequence ID" value="NZ_CAUPXI010000005.1"/>
</dbReference>
<dbReference type="Proteomes" id="UP000217250">
    <property type="component" value="Chromosome"/>
</dbReference>
<dbReference type="KEGG" id="cgh:CGC50_05070"/>
<reference evidence="2" key="1">
    <citation type="submission" date="2017-06" db="EMBL/GenBank/DDBJ databases">
        <title>Capnocytophaga spp. assemblies.</title>
        <authorList>
            <person name="Gulvik C.A."/>
        </authorList>
    </citation>
    <scope>NUCLEOTIDE SEQUENCE [LARGE SCALE GENOMIC DNA]</scope>
    <source>
        <strain evidence="2">H1496</strain>
    </source>
</reference>
<proteinExistence type="predicted"/>
<organism evidence="1 2">
    <name type="scientific">Capnocytophaga gingivalis</name>
    <dbReference type="NCBI Taxonomy" id="1017"/>
    <lineage>
        <taxon>Bacteria</taxon>
        <taxon>Pseudomonadati</taxon>
        <taxon>Bacteroidota</taxon>
        <taxon>Flavobacteriia</taxon>
        <taxon>Flavobacteriales</taxon>
        <taxon>Flavobacteriaceae</taxon>
        <taxon>Capnocytophaga</taxon>
    </lineage>
</organism>
<name>A0A250FN87_9FLAO</name>
<sequence>MKFGISITIDKKAEHKSHLIIALSEALKEYFQDKNYGEDIKDYIIGCICILPPEGFEKFNKPKKPIYIDDKTTKNRFTGEELRMHKLFINEFNFNADEYEEFISVSDEESKKILENKIIESLENLDKLPKKVKDFDKKRFKNDLLVFLKKETQI</sequence>
<dbReference type="EMBL" id="CP022386">
    <property type="protein sequence ID" value="ATA86590.1"/>
    <property type="molecule type" value="Genomic_DNA"/>
</dbReference>
<evidence type="ECO:0000313" key="2">
    <source>
        <dbReference type="Proteomes" id="UP000217250"/>
    </source>
</evidence>
<dbReference type="AlphaFoldDB" id="A0A250FN87"/>
<dbReference type="GeneID" id="84807934"/>
<accession>A0A250FN87</accession>
<gene>
    <name evidence="1" type="ORF">CGC50_05070</name>
</gene>
<protein>
    <submittedName>
        <fullName evidence="1">Uncharacterized protein</fullName>
    </submittedName>
</protein>